<keyword evidence="1" id="KW-0472">Membrane</keyword>
<evidence type="ECO:0000256" key="1">
    <source>
        <dbReference type="SAM" id="Phobius"/>
    </source>
</evidence>
<dbReference type="RefSeq" id="WP_090885608.1">
    <property type="nucleotide sequence ID" value="NZ_FOGG01000018.1"/>
</dbReference>
<feature type="transmembrane region" description="Helical" evidence="1">
    <location>
        <begin position="17"/>
        <end position="37"/>
    </location>
</feature>
<name>A0A1H9SGV2_9SPHI</name>
<gene>
    <name evidence="2" type="ORF">SAMN04488023_11817</name>
</gene>
<keyword evidence="3" id="KW-1185">Reference proteome</keyword>
<dbReference type="Proteomes" id="UP000199572">
    <property type="component" value="Unassembled WGS sequence"/>
</dbReference>
<evidence type="ECO:0000313" key="3">
    <source>
        <dbReference type="Proteomes" id="UP000199572"/>
    </source>
</evidence>
<accession>A0A1H9SGV2</accession>
<proteinExistence type="predicted"/>
<evidence type="ECO:0000313" key="2">
    <source>
        <dbReference type="EMBL" id="SER84266.1"/>
    </source>
</evidence>
<dbReference type="STRING" id="390241.SAMN04488023_11817"/>
<dbReference type="AlphaFoldDB" id="A0A1H9SGV2"/>
<keyword evidence="1" id="KW-1133">Transmembrane helix</keyword>
<sequence length="153" mass="16864">MNLIKNTATSKISLAKLLPSAVLLVFFSVIVIGMMSFRSVQPRNHKQLAVDSLHTDTALSQIEVLTSQQLFTISSRPASPKSKKRKFSAELRDAFKLVHYLNDSTSRESNWQMASKYGIATAGVFTAGSPEFQKLDSLLSQLLKSKEGDKGSK</sequence>
<dbReference type="OrthoDB" id="799841at2"/>
<protein>
    <submittedName>
        <fullName evidence="2">Uncharacterized protein</fullName>
    </submittedName>
</protein>
<keyword evidence="1" id="KW-0812">Transmembrane</keyword>
<dbReference type="EMBL" id="FOGG01000018">
    <property type="protein sequence ID" value="SER84266.1"/>
    <property type="molecule type" value="Genomic_DNA"/>
</dbReference>
<organism evidence="2 3">
    <name type="scientific">Pedobacter rhizosphaerae</name>
    <dbReference type="NCBI Taxonomy" id="390241"/>
    <lineage>
        <taxon>Bacteria</taxon>
        <taxon>Pseudomonadati</taxon>
        <taxon>Bacteroidota</taxon>
        <taxon>Sphingobacteriia</taxon>
        <taxon>Sphingobacteriales</taxon>
        <taxon>Sphingobacteriaceae</taxon>
        <taxon>Pedobacter</taxon>
    </lineage>
</organism>
<reference evidence="2 3" key="1">
    <citation type="submission" date="2016-10" db="EMBL/GenBank/DDBJ databases">
        <authorList>
            <person name="de Groot N.N."/>
        </authorList>
    </citation>
    <scope>NUCLEOTIDE SEQUENCE [LARGE SCALE GENOMIC DNA]</scope>
    <source>
        <strain evidence="2 3">DSM 18610</strain>
    </source>
</reference>